<dbReference type="SMART" id="SM00382">
    <property type="entry name" value="AAA"/>
    <property type="match status" value="1"/>
</dbReference>
<organism evidence="3 4">
    <name type="scientific">Phaeodactylibacter xiamenensis</name>
    <dbReference type="NCBI Taxonomy" id="1524460"/>
    <lineage>
        <taxon>Bacteria</taxon>
        <taxon>Pseudomonadati</taxon>
        <taxon>Bacteroidota</taxon>
        <taxon>Saprospiria</taxon>
        <taxon>Saprospirales</taxon>
        <taxon>Haliscomenobacteraceae</taxon>
        <taxon>Phaeodactylibacter</taxon>
    </lineage>
</organism>
<dbReference type="Gene3D" id="3.40.50.300">
    <property type="entry name" value="P-loop containing nucleotide triphosphate hydrolases"/>
    <property type="match status" value="1"/>
</dbReference>
<evidence type="ECO:0000313" key="3">
    <source>
        <dbReference type="EMBL" id="KGE89241.1"/>
    </source>
</evidence>
<dbReference type="InterPro" id="IPR027417">
    <property type="entry name" value="P-loop_NTPase"/>
</dbReference>
<dbReference type="InterPro" id="IPR003593">
    <property type="entry name" value="AAA+_ATPase"/>
</dbReference>
<dbReference type="RefSeq" id="WP_044217204.1">
    <property type="nucleotide sequence ID" value="NZ_JBKAGJ010000001.1"/>
</dbReference>
<dbReference type="InterPro" id="IPR036388">
    <property type="entry name" value="WH-like_DNA-bd_sf"/>
</dbReference>
<evidence type="ECO:0000259" key="2">
    <source>
        <dbReference type="SMART" id="SM00382"/>
    </source>
</evidence>
<reference evidence="3 4" key="1">
    <citation type="journal article" date="2014" name="Int. J. Syst. Evol. Microbiol.">
        <title>Phaeodactylibacter xiamenensis gen. nov., sp. nov., a member of the family Saprospiraceae isolated from the marine alga Phaeodactylum tricornutum.</title>
        <authorList>
            <person name="Chen Z.Jr."/>
            <person name="Lei X."/>
            <person name="Lai Q."/>
            <person name="Li Y."/>
            <person name="Zhang B."/>
            <person name="Zhang J."/>
            <person name="Zhang H."/>
            <person name="Yang L."/>
            <person name="Zheng W."/>
            <person name="Tian Y."/>
            <person name="Yu Z."/>
            <person name="Xu H.Jr."/>
            <person name="Zheng T."/>
        </authorList>
    </citation>
    <scope>NUCLEOTIDE SEQUENCE [LARGE SCALE GENOMIC DNA]</scope>
    <source>
        <strain evidence="3 4">KD52</strain>
    </source>
</reference>
<dbReference type="InterPro" id="IPR025420">
    <property type="entry name" value="DUF4143"/>
</dbReference>
<gene>
    <name evidence="3" type="ORF">IX84_05705</name>
</gene>
<dbReference type="EMBL" id="JPOS01000012">
    <property type="protein sequence ID" value="KGE89241.1"/>
    <property type="molecule type" value="Genomic_DNA"/>
</dbReference>
<name>A0A098SAS5_9BACT</name>
<dbReference type="Proteomes" id="UP000029736">
    <property type="component" value="Unassembled WGS sequence"/>
</dbReference>
<evidence type="ECO:0000313" key="4">
    <source>
        <dbReference type="Proteomes" id="UP000029736"/>
    </source>
</evidence>
<dbReference type="Gene3D" id="1.10.10.10">
    <property type="entry name" value="Winged helix-like DNA-binding domain superfamily/Winged helix DNA-binding domain"/>
    <property type="match status" value="1"/>
</dbReference>
<sequence>MIQRSIQNDLANALQQQNKIVIVYGARQVGKTTLVRQLLKGLPYRSLYVNADLQQYQRALSSRNLELMKELIGKNELLFIDEAQNITDIGINLKILHDSLPELKIIATGSSAFELANLTKEPLTGRTRTFKLYPIAVQELSEGNTPFELKAKLEQYMLYGMYPEILHIQGADEKIAHLRELASAYLYKDVLELSGVQHLDKIYRLLQLLALQIGSEVSIHELAKSLGLSQPTVDRYIDLLEKGFILFRLSGFSRNLRKEVTKKKKIFFFDLGVRNVLVENFNPLTARQDVGALWENFLVAERMKKIAYDRLYGRTHFWRTHTGAELDYVEERNGRLHGYEFKWKPKKRRPPKAWLETYPQATYDTVDQDDFLNFVV</sequence>
<dbReference type="InterPro" id="IPR036390">
    <property type="entry name" value="WH_DNA-bd_sf"/>
</dbReference>
<dbReference type="PANTHER" id="PTHR43566">
    <property type="entry name" value="CONSERVED PROTEIN"/>
    <property type="match status" value="1"/>
</dbReference>
<keyword evidence="1" id="KW-0238">DNA-binding</keyword>
<dbReference type="InterPro" id="IPR041682">
    <property type="entry name" value="AAA_14"/>
</dbReference>
<dbReference type="Pfam" id="PF13173">
    <property type="entry name" value="AAA_14"/>
    <property type="match status" value="1"/>
</dbReference>
<dbReference type="OrthoDB" id="9778168at2"/>
<dbReference type="SUPFAM" id="SSF52540">
    <property type="entry name" value="P-loop containing nucleoside triphosphate hydrolases"/>
    <property type="match status" value="1"/>
</dbReference>
<dbReference type="SUPFAM" id="SSF46785">
    <property type="entry name" value="Winged helix' DNA-binding domain"/>
    <property type="match status" value="1"/>
</dbReference>
<dbReference type="AlphaFoldDB" id="A0A098SAS5"/>
<evidence type="ECO:0000256" key="1">
    <source>
        <dbReference type="ARBA" id="ARBA00023125"/>
    </source>
</evidence>
<accession>A0A098SAS5</accession>
<comment type="caution">
    <text evidence="3">The sequence shown here is derived from an EMBL/GenBank/DDBJ whole genome shotgun (WGS) entry which is preliminary data.</text>
</comment>
<proteinExistence type="predicted"/>
<feature type="domain" description="AAA+ ATPase" evidence="2">
    <location>
        <begin position="17"/>
        <end position="134"/>
    </location>
</feature>
<dbReference type="PANTHER" id="PTHR43566:SF1">
    <property type="entry name" value="AAA+ ATPASE DOMAIN-CONTAINING PROTEIN"/>
    <property type="match status" value="1"/>
</dbReference>
<dbReference type="Pfam" id="PF13635">
    <property type="entry name" value="DUF4143"/>
    <property type="match status" value="1"/>
</dbReference>
<dbReference type="GO" id="GO:0003677">
    <property type="term" value="F:DNA binding"/>
    <property type="evidence" value="ECO:0007669"/>
    <property type="project" value="UniProtKB-KW"/>
</dbReference>
<protein>
    <submittedName>
        <fullName evidence="3">ATPase AAA</fullName>
    </submittedName>
</protein>
<keyword evidence="4" id="KW-1185">Reference proteome</keyword>